<accession>A0A2M4DBX7</accession>
<keyword evidence="1" id="KW-0472">Membrane</keyword>
<organism evidence="2">
    <name type="scientific">Anopheles darlingi</name>
    <name type="common">Mosquito</name>
    <dbReference type="NCBI Taxonomy" id="43151"/>
    <lineage>
        <taxon>Eukaryota</taxon>
        <taxon>Metazoa</taxon>
        <taxon>Ecdysozoa</taxon>
        <taxon>Arthropoda</taxon>
        <taxon>Hexapoda</taxon>
        <taxon>Insecta</taxon>
        <taxon>Pterygota</taxon>
        <taxon>Neoptera</taxon>
        <taxon>Endopterygota</taxon>
        <taxon>Diptera</taxon>
        <taxon>Nematocera</taxon>
        <taxon>Culicoidea</taxon>
        <taxon>Culicidae</taxon>
        <taxon>Anophelinae</taxon>
        <taxon>Anopheles</taxon>
    </lineage>
</organism>
<feature type="transmembrane region" description="Helical" evidence="1">
    <location>
        <begin position="37"/>
        <end position="59"/>
    </location>
</feature>
<keyword evidence="1" id="KW-0812">Transmembrane</keyword>
<keyword evidence="1" id="KW-1133">Transmembrane helix</keyword>
<feature type="transmembrane region" description="Helical" evidence="1">
    <location>
        <begin position="6"/>
        <end position="25"/>
    </location>
</feature>
<proteinExistence type="predicted"/>
<dbReference type="EMBL" id="GGFL01010905">
    <property type="protein sequence ID" value="MBW75083.1"/>
    <property type="molecule type" value="Transcribed_RNA"/>
</dbReference>
<reference evidence="2" key="1">
    <citation type="submission" date="2018-01" db="EMBL/GenBank/DDBJ databases">
        <title>An insight into the sialome of Amazonian anophelines.</title>
        <authorList>
            <person name="Ribeiro J.M."/>
            <person name="Scarpassa V."/>
            <person name="Calvo E."/>
        </authorList>
    </citation>
    <scope>NUCLEOTIDE SEQUENCE</scope>
</reference>
<protein>
    <submittedName>
        <fullName evidence="2">Uncharacterized protein</fullName>
    </submittedName>
</protein>
<dbReference type="AlphaFoldDB" id="A0A2M4DBX7"/>
<name>A0A2M4DBX7_ANODA</name>
<evidence type="ECO:0000313" key="2">
    <source>
        <dbReference type="EMBL" id="MBW75083.1"/>
    </source>
</evidence>
<sequence>MAFPSFLSISLILFSIPYNALLFLVGSGLGVCLRVGWVFCSCFRSVLVFSSCFFFFLLVSPSSSVFRIPKKTNPPVEWCDFRLRKSF</sequence>
<evidence type="ECO:0000256" key="1">
    <source>
        <dbReference type="SAM" id="Phobius"/>
    </source>
</evidence>